<keyword evidence="4" id="KW-1185">Reference proteome</keyword>
<dbReference type="EMBL" id="CP047593">
    <property type="protein sequence ID" value="QHI68065.1"/>
    <property type="molecule type" value="Genomic_DNA"/>
</dbReference>
<dbReference type="SUPFAM" id="SSF53756">
    <property type="entry name" value="UDP-Glycosyltransferase/glycogen phosphorylase"/>
    <property type="match status" value="1"/>
</dbReference>
<reference evidence="3 4" key="1">
    <citation type="submission" date="2020-01" db="EMBL/GenBank/DDBJ databases">
        <title>Ponticoccus aerotolerans gen. nov., sp. nov., an anaerobic bacterium and proposal of Ponticoccusceae fam. nov., Ponticoccusles ord. nov. and Ponticoccuse classis nov. in the phylum Kiritimatiellaeota.</title>
        <authorList>
            <person name="Zhou L.Y."/>
            <person name="Du Z.J."/>
        </authorList>
    </citation>
    <scope>NUCLEOTIDE SEQUENCE [LARGE SCALE GENOMIC DNA]</scope>
    <source>
        <strain evidence="3 4">S-5007</strain>
    </source>
</reference>
<evidence type="ECO:0000259" key="1">
    <source>
        <dbReference type="Pfam" id="PF00534"/>
    </source>
</evidence>
<dbReference type="Pfam" id="PF00534">
    <property type="entry name" value="Glycos_transf_1"/>
    <property type="match status" value="1"/>
</dbReference>
<dbReference type="PANTHER" id="PTHR45947">
    <property type="entry name" value="SULFOQUINOVOSYL TRANSFERASE SQD2"/>
    <property type="match status" value="1"/>
</dbReference>
<feature type="domain" description="Glycosyl transferase family 1" evidence="1">
    <location>
        <begin position="219"/>
        <end position="383"/>
    </location>
</feature>
<evidence type="ECO:0000313" key="3">
    <source>
        <dbReference type="EMBL" id="QHI68065.1"/>
    </source>
</evidence>
<dbReference type="GO" id="GO:0016757">
    <property type="term" value="F:glycosyltransferase activity"/>
    <property type="evidence" value="ECO:0007669"/>
    <property type="project" value="InterPro"/>
</dbReference>
<name>A0A6P1MAB1_9BACT</name>
<dbReference type="CDD" id="cd03801">
    <property type="entry name" value="GT4_PimA-like"/>
    <property type="match status" value="1"/>
</dbReference>
<dbReference type="Pfam" id="PF13439">
    <property type="entry name" value="Glyco_transf_4"/>
    <property type="match status" value="1"/>
</dbReference>
<keyword evidence="3" id="KW-0808">Transferase</keyword>
<dbReference type="InterPro" id="IPR050194">
    <property type="entry name" value="Glycosyltransferase_grp1"/>
</dbReference>
<gene>
    <name evidence="3" type="ORF">GT409_00885</name>
</gene>
<proteinExistence type="predicted"/>
<evidence type="ECO:0000259" key="2">
    <source>
        <dbReference type="Pfam" id="PF13439"/>
    </source>
</evidence>
<dbReference type="KEGG" id="taer:GT409_00885"/>
<dbReference type="AlphaFoldDB" id="A0A6P1MAB1"/>
<accession>A0A6P1MAB1</accession>
<sequence>MKILFIHNYYPLQASGEDSVVDEERGMLESAGHEVMLFSMKTREGGVLNLLYCGLCAIWNPVAYRKIRGILKNIQPDVVHCHNTFPLISPSVYWACKKEKVPVVQTLHNFRLVCSNGLFLRESSVCEDCSGKRFPWPALKYRCYRDSLLGSLAMVLMLWSHRMLGTFKNTVDRYIVLTDFAKQKFADSGVIPVEKITVKPNFISRPDRLNGEVPDIPNVPYALFVGRLCREKGADVLIEAWGRMLAQSTGMSNVDLLVVGDGPERGFLEAKAREMLRSLQMPAEKIRFGGHLPREQVLQLVSQARFMILPSIWYEGFPMTIVEAFACGTPMIASALGNMNSIIQDGETGVFFKPGDAESLAEKIIWALTHQPSMVEMGVRARQVFDSNYTPEKNLGQLIDIYRSVSG</sequence>
<dbReference type="Proteomes" id="UP000464954">
    <property type="component" value="Chromosome"/>
</dbReference>
<evidence type="ECO:0000313" key="4">
    <source>
        <dbReference type="Proteomes" id="UP000464954"/>
    </source>
</evidence>
<dbReference type="RefSeq" id="WP_160626099.1">
    <property type="nucleotide sequence ID" value="NZ_CP047593.1"/>
</dbReference>
<dbReference type="Gene3D" id="3.40.50.2000">
    <property type="entry name" value="Glycogen Phosphorylase B"/>
    <property type="match status" value="2"/>
</dbReference>
<feature type="domain" description="Glycosyltransferase subfamily 4-like N-terminal" evidence="2">
    <location>
        <begin position="27"/>
        <end position="203"/>
    </location>
</feature>
<dbReference type="PANTHER" id="PTHR45947:SF13">
    <property type="entry name" value="TRANSFERASE"/>
    <property type="match status" value="1"/>
</dbReference>
<dbReference type="InterPro" id="IPR001296">
    <property type="entry name" value="Glyco_trans_1"/>
</dbReference>
<dbReference type="InterPro" id="IPR028098">
    <property type="entry name" value="Glyco_trans_4-like_N"/>
</dbReference>
<organism evidence="3 4">
    <name type="scientific">Tichowtungia aerotolerans</name>
    <dbReference type="NCBI Taxonomy" id="2697043"/>
    <lineage>
        <taxon>Bacteria</taxon>
        <taxon>Pseudomonadati</taxon>
        <taxon>Kiritimatiellota</taxon>
        <taxon>Tichowtungiia</taxon>
        <taxon>Tichowtungiales</taxon>
        <taxon>Tichowtungiaceae</taxon>
        <taxon>Tichowtungia</taxon>
    </lineage>
</organism>
<protein>
    <submittedName>
        <fullName evidence="3">Glycosyltransferase</fullName>
    </submittedName>
</protein>